<dbReference type="Gene3D" id="1.10.357.10">
    <property type="entry name" value="Tetracycline Repressor, domain 2"/>
    <property type="match status" value="1"/>
</dbReference>
<organism evidence="7 8">
    <name type="scientific">Novacetimonas maltaceti</name>
    <dbReference type="NCBI Taxonomy" id="1203393"/>
    <lineage>
        <taxon>Bacteria</taxon>
        <taxon>Pseudomonadati</taxon>
        <taxon>Pseudomonadota</taxon>
        <taxon>Alphaproteobacteria</taxon>
        <taxon>Acetobacterales</taxon>
        <taxon>Acetobacteraceae</taxon>
        <taxon>Novacetimonas</taxon>
    </lineage>
</organism>
<evidence type="ECO:0000256" key="5">
    <source>
        <dbReference type="SAM" id="MobiDB-lite"/>
    </source>
</evidence>
<dbReference type="OrthoDB" id="7056813at2"/>
<dbReference type="PROSITE" id="PS50977">
    <property type="entry name" value="HTH_TETR_2"/>
    <property type="match status" value="1"/>
</dbReference>
<evidence type="ECO:0000256" key="4">
    <source>
        <dbReference type="PROSITE-ProRule" id="PRU00335"/>
    </source>
</evidence>
<dbReference type="EMBL" id="POTC01000027">
    <property type="protein sequence ID" value="POF62340.1"/>
    <property type="molecule type" value="Genomic_DNA"/>
</dbReference>
<comment type="caution">
    <text evidence="7">The sequence shown here is derived from an EMBL/GenBank/DDBJ whole genome shotgun (WGS) entry which is preliminary data.</text>
</comment>
<evidence type="ECO:0000256" key="2">
    <source>
        <dbReference type="ARBA" id="ARBA00023125"/>
    </source>
</evidence>
<dbReference type="InterPro" id="IPR001647">
    <property type="entry name" value="HTH_TetR"/>
</dbReference>
<protein>
    <recommendedName>
        <fullName evidence="6">HTH tetR-type domain-containing protein</fullName>
    </recommendedName>
</protein>
<reference evidence="7 8" key="1">
    <citation type="submission" date="2018-01" db="EMBL/GenBank/DDBJ databases">
        <title>Draft Genome Sequence of Komagataeibacter maltaceti LMG 1529, a Vinegar Producing Acetic Acid Bacterium Isolated from Malt Vinegar Brewery Acetifiers.</title>
        <authorList>
            <person name="Zhang Q."/>
            <person name="Hollensteiner J."/>
            <person name="Poehlein A."/>
            <person name="Daniel R."/>
        </authorList>
    </citation>
    <scope>NUCLEOTIDE SEQUENCE [LARGE SCALE GENOMIC DNA]</scope>
    <source>
        <strain evidence="7 8">LMG 1529</strain>
    </source>
</reference>
<dbReference type="AlphaFoldDB" id="A0A2S3W0E5"/>
<dbReference type="InterPro" id="IPR009057">
    <property type="entry name" value="Homeodomain-like_sf"/>
</dbReference>
<sequence length="251" mass="28419">MDMQESDIRNAISDMNQPPTWPRPMTRPYHKGNVAEDLRLATLRILQTERLEDLSVRRLTREVRVAPANFYNHYASLNMLLVEIAADCLDDFSDMIGHIVHRSANRHDALKRTVTHYVEFACRHTQLYRVMFGYLNDTARHPRYSRAARRTFNRLRDLMEAQEFPHAESADSAATPPSGEAQAAHIGYCIFAMSHGLAGMIAEGHIPLEQEREDSIRAFVTRIIDLFTTNPLMQGNLQPGAHGAALPQGNG</sequence>
<keyword evidence="1" id="KW-0805">Transcription regulation</keyword>
<keyword evidence="3" id="KW-0804">Transcription</keyword>
<evidence type="ECO:0000256" key="3">
    <source>
        <dbReference type="ARBA" id="ARBA00023163"/>
    </source>
</evidence>
<gene>
    <name evidence="7" type="ORF">KMAL_20590</name>
</gene>
<feature type="region of interest" description="Disordered" evidence="5">
    <location>
        <begin position="1"/>
        <end position="23"/>
    </location>
</feature>
<keyword evidence="2 4" id="KW-0238">DNA-binding</keyword>
<evidence type="ECO:0000259" key="6">
    <source>
        <dbReference type="PROSITE" id="PS50977"/>
    </source>
</evidence>
<dbReference type="InterPro" id="IPR025996">
    <property type="entry name" value="MT1864/Rv1816-like_C"/>
</dbReference>
<accession>A0A2S3W0E5</accession>
<dbReference type="InterPro" id="IPR036271">
    <property type="entry name" value="Tet_transcr_reg_TetR-rel_C_sf"/>
</dbReference>
<dbReference type="GO" id="GO:0003677">
    <property type="term" value="F:DNA binding"/>
    <property type="evidence" value="ECO:0007669"/>
    <property type="project" value="UniProtKB-UniRule"/>
</dbReference>
<dbReference type="SUPFAM" id="SSF46689">
    <property type="entry name" value="Homeodomain-like"/>
    <property type="match status" value="1"/>
</dbReference>
<feature type="DNA-binding region" description="H-T-H motif" evidence="4">
    <location>
        <begin position="55"/>
        <end position="74"/>
    </location>
</feature>
<dbReference type="SUPFAM" id="SSF48498">
    <property type="entry name" value="Tetracyclin repressor-like, C-terminal domain"/>
    <property type="match status" value="1"/>
</dbReference>
<dbReference type="Pfam" id="PF13305">
    <property type="entry name" value="TetR_C_33"/>
    <property type="match status" value="1"/>
</dbReference>
<dbReference type="Proteomes" id="UP000237344">
    <property type="component" value="Unassembled WGS sequence"/>
</dbReference>
<keyword evidence="8" id="KW-1185">Reference proteome</keyword>
<feature type="domain" description="HTH tetR-type" evidence="6">
    <location>
        <begin position="32"/>
        <end position="92"/>
    </location>
</feature>
<name>A0A2S3W0E5_9PROT</name>
<evidence type="ECO:0000256" key="1">
    <source>
        <dbReference type="ARBA" id="ARBA00023015"/>
    </source>
</evidence>
<evidence type="ECO:0000313" key="7">
    <source>
        <dbReference type="EMBL" id="POF62340.1"/>
    </source>
</evidence>
<evidence type="ECO:0000313" key="8">
    <source>
        <dbReference type="Proteomes" id="UP000237344"/>
    </source>
</evidence>
<proteinExistence type="predicted"/>